<feature type="transmembrane region" description="Helical" evidence="7">
    <location>
        <begin position="101"/>
        <end position="122"/>
    </location>
</feature>
<protein>
    <submittedName>
        <fullName evidence="8">MFS transporter</fullName>
    </submittedName>
</protein>
<dbReference type="GO" id="GO:0005886">
    <property type="term" value="C:plasma membrane"/>
    <property type="evidence" value="ECO:0007669"/>
    <property type="project" value="UniProtKB-SubCell"/>
</dbReference>
<dbReference type="Gene3D" id="1.20.1250.20">
    <property type="entry name" value="MFS general substrate transporter like domains"/>
    <property type="match status" value="1"/>
</dbReference>
<evidence type="ECO:0000256" key="6">
    <source>
        <dbReference type="ARBA" id="ARBA00023136"/>
    </source>
</evidence>
<dbReference type="Proteomes" id="UP000619293">
    <property type="component" value="Unassembled WGS sequence"/>
</dbReference>
<feature type="transmembrane region" description="Helical" evidence="7">
    <location>
        <begin position="42"/>
        <end position="65"/>
    </location>
</feature>
<dbReference type="PANTHER" id="PTHR23517:SF2">
    <property type="entry name" value="MULTIDRUG RESISTANCE PROTEIN MDTH"/>
    <property type="match status" value="1"/>
</dbReference>
<comment type="caution">
    <text evidence="8">The sequence shown here is derived from an EMBL/GenBank/DDBJ whole genome shotgun (WGS) entry which is preliminary data.</text>
</comment>
<keyword evidence="5 7" id="KW-1133">Transmembrane helix</keyword>
<evidence type="ECO:0000256" key="4">
    <source>
        <dbReference type="ARBA" id="ARBA00022692"/>
    </source>
</evidence>
<feature type="transmembrane region" description="Helical" evidence="7">
    <location>
        <begin position="344"/>
        <end position="365"/>
    </location>
</feature>
<dbReference type="InterPro" id="IPR036259">
    <property type="entry name" value="MFS_trans_sf"/>
</dbReference>
<dbReference type="Pfam" id="PF07690">
    <property type="entry name" value="MFS_1"/>
    <property type="match status" value="1"/>
</dbReference>
<dbReference type="PANTHER" id="PTHR23517">
    <property type="entry name" value="RESISTANCE PROTEIN MDTM, PUTATIVE-RELATED-RELATED"/>
    <property type="match status" value="1"/>
</dbReference>
<feature type="transmembrane region" description="Helical" evidence="7">
    <location>
        <begin position="241"/>
        <end position="262"/>
    </location>
</feature>
<evidence type="ECO:0000256" key="2">
    <source>
        <dbReference type="ARBA" id="ARBA00022448"/>
    </source>
</evidence>
<dbReference type="EMBL" id="BONG01000004">
    <property type="protein sequence ID" value="GIF87405.1"/>
    <property type="molecule type" value="Genomic_DNA"/>
</dbReference>
<evidence type="ECO:0000313" key="8">
    <source>
        <dbReference type="EMBL" id="GIF87405.1"/>
    </source>
</evidence>
<name>A0A8J3JYF9_9ACTN</name>
<reference evidence="8 9" key="1">
    <citation type="submission" date="2021-01" db="EMBL/GenBank/DDBJ databases">
        <title>Whole genome shotgun sequence of Catellatospora chokoriensis NBRC 107358.</title>
        <authorList>
            <person name="Komaki H."/>
            <person name="Tamura T."/>
        </authorList>
    </citation>
    <scope>NUCLEOTIDE SEQUENCE [LARGE SCALE GENOMIC DNA]</scope>
    <source>
        <strain evidence="8 9">NBRC 107358</strain>
    </source>
</reference>
<gene>
    <name evidence="8" type="ORF">Cch02nite_08490</name>
</gene>
<keyword evidence="4 7" id="KW-0812">Transmembrane</keyword>
<evidence type="ECO:0000256" key="3">
    <source>
        <dbReference type="ARBA" id="ARBA00022475"/>
    </source>
</evidence>
<evidence type="ECO:0000256" key="1">
    <source>
        <dbReference type="ARBA" id="ARBA00004651"/>
    </source>
</evidence>
<feature type="transmembrane region" description="Helical" evidence="7">
    <location>
        <begin position="283"/>
        <end position="306"/>
    </location>
</feature>
<sequence>MAGWFPPRGELRSAAYATFANTVGGGLWSAGGALYLTRVADLPATVVGAGLSAAALVGLAASVPAGRLADRRDPRSLRAALQVVQAGAALAFLLVDSTASFLAVAVVDALLVTGNLTVRAALVGALGRTAGRVHVFATLRTAANAGTGIGAGLAALALAVDSPAAYRMLVVADAATYLISAALLLRLPRYPAADPEERARTWEVWRDGRFLAVTATTSAMYVRRVVLTLVLPLWIATRADVPTVVVSALLVTYTVLTVVLSTRLGRRAEEPEPAARMVRRGSLVLAVAMLGFAAATALSTAATVTLLLASTVVYSVGELWHVNGATGLSYALAPEHAIGQYQGVTVLLNGLALAAGPVLLTVVIVDSGSPAGWLAPIALLTMCGLAVPPLARWARAAPPRPAPAVAEPAAG</sequence>
<evidence type="ECO:0000256" key="5">
    <source>
        <dbReference type="ARBA" id="ARBA00022989"/>
    </source>
</evidence>
<dbReference type="InterPro" id="IPR050171">
    <property type="entry name" value="MFS_Transporters"/>
</dbReference>
<organism evidence="8 9">
    <name type="scientific">Catellatospora chokoriensis</name>
    <dbReference type="NCBI Taxonomy" id="310353"/>
    <lineage>
        <taxon>Bacteria</taxon>
        <taxon>Bacillati</taxon>
        <taxon>Actinomycetota</taxon>
        <taxon>Actinomycetes</taxon>
        <taxon>Micromonosporales</taxon>
        <taxon>Micromonosporaceae</taxon>
        <taxon>Catellatospora</taxon>
    </lineage>
</organism>
<proteinExistence type="predicted"/>
<evidence type="ECO:0000256" key="7">
    <source>
        <dbReference type="SAM" id="Phobius"/>
    </source>
</evidence>
<feature type="transmembrane region" description="Helical" evidence="7">
    <location>
        <begin position="142"/>
        <end position="160"/>
    </location>
</feature>
<feature type="transmembrane region" description="Helical" evidence="7">
    <location>
        <begin position="371"/>
        <end position="391"/>
    </location>
</feature>
<accession>A0A8J3JYF9</accession>
<feature type="transmembrane region" description="Helical" evidence="7">
    <location>
        <begin position="208"/>
        <end position="235"/>
    </location>
</feature>
<comment type="subcellular location">
    <subcellularLocation>
        <location evidence="1">Cell membrane</location>
        <topology evidence="1">Multi-pass membrane protein</topology>
    </subcellularLocation>
</comment>
<keyword evidence="6 7" id="KW-0472">Membrane</keyword>
<evidence type="ECO:0000313" key="9">
    <source>
        <dbReference type="Proteomes" id="UP000619293"/>
    </source>
</evidence>
<feature type="transmembrane region" description="Helical" evidence="7">
    <location>
        <begin position="14"/>
        <end position="36"/>
    </location>
</feature>
<dbReference type="GO" id="GO:0022857">
    <property type="term" value="F:transmembrane transporter activity"/>
    <property type="evidence" value="ECO:0007669"/>
    <property type="project" value="InterPro"/>
</dbReference>
<dbReference type="RefSeq" id="WP_191843661.1">
    <property type="nucleotide sequence ID" value="NZ_BAAALB010000032.1"/>
</dbReference>
<keyword evidence="3" id="KW-1003">Cell membrane</keyword>
<keyword evidence="2" id="KW-0813">Transport</keyword>
<dbReference type="InterPro" id="IPR011701">
    <property type="entry name" value="MFS"/>
</dbReference>
<dbReference type="AlphaFoldDB" id="A0A8J3JYF9"/>
<feature type="transmembrane region" description="Helical" evidence="7">
    <location>
        <begin position="166"/>
        <end position="187"/>
    </location>
</feature>
<dbReference type="SUPFAM" id="SSF103473">
    <property type="entry name" value="MFS general substrate transporter"/>
    <property type="match status" value="1"/>
</dbReference>
<keyword evidence="9" id="KW-1185">Reference proteome</keyword>